<dbReference type="HOGENOM" id="CLU_2073906_0_0_1"/>
<organism evidence="1 2">
    <name type="scientific">Paxillus rubicundulus Ve08.2h10</name>
    <dbReference type="NCBI Taxonomy" id="930991"/>
    <lineage>
        <taxon>Eukaryota</taxon>
        <taxon>Fungi</taxon>
        <taxon>Dikarya</taxon>
        <taxon>Basidiomycota</taxon>
        <taxon>Agaricomycotina</taxon>
        <taxon>Agaricomycetes</taxon>
        <taxon>Agaricomycetidae</taxon>
        <taxon>Boletales</taxon>
        <taxon>Paxilineae</taxon>
        <taxon>Paxillaceae</taxon>
        <taxon>Paxillus</taxon>
    </lineage>
</organism>
<name>A0A0D0C0D1_9AGAM</name>
<dbReference type="OrthoDB" id="2711238at2759"/>
<dbReference type="AlphaFoldDB" id="A0A0D0C0D1"/>
<gene>
    <name evidence="1" type="ORF">PAXRUDRAFT_17952</name>
</gene>
<dbReference type="Proteomes" id="UP000054538">
    <property type="component" value="Unassembled WGS sequence"/>
</dbReference>
<dbReference type="EMBL" id="KN827298">
    <property type="protein sequence ID" value="KIK76772.1"/>
    <property type="molecule type" value="Genomic_DNA"/>
</dbReference>
<sequence>MARNYIAPNAMFTLPDNVLAKNADHSLEIDRLHYGNAIGALPRLTHNQMEQQCWAAHKWHSLLSLGPYAIQEPITNARLCGPVALRDALKSMVADMIPELSRTLPTPSSKLRESDAQV</sequence>
<protein>
    <submittedName>
        <fullName evidence="1">Uncharacterized protein</fullName>
    </submittedName>
</protein>
<evidence type="ECO:0000313" key="1">
    <source>
        <dbReference type="EMBL" id="KIK76772.1"/>
    </source>
</evidence>
<reference evidence="2" key="2">
    <citation type="submission" date="2015-01" db="EMBL/GenBank/DDBJ databases">
        <title>Evolutionary Origins and Diversification of the Mycorrhizal Mutualists.</title>
        <authorList>
            <consortium name="DOE Joint Genome Institute"/>
            <consortium name="Mycorrhizal Genomics Consortium"/>
            <person name="Kohler A."/>
            <person name="Kuo A."/>
            <person name="Nagy L.G."/>
            <person name="Floudas D."/>
            <person name="Copeland A."/>
            <person name="Barry K.W."/>
            <person name="Cichocki N."/>
            <person name="Veneault-Fourrey C."/>
            <person name="LaButti K."/>
            <person name="Lindquist E.A."/>
            <person name="Lipzen A."/>
            <person name="Lundell T."/>
            <person name="Morin E."/>
            <person name="Murat C."/>
            <person name="Riley R."/>
            <person name="Ohm R."/>
            <person name="Sun H."/>
            <person name="Tunlid A."/>
            <person name="Henrissat B."/>
            <person name="Grigoriev I.V."/>
            <person name="Hibbett D.S."/>
            <person name="Martin F."/>
        </authorList>
    </citation>
    <scope>NUCLEOTIDE SEQUENCE [LARGE SCALE GENOMIC DNA]</scope>
    <source>
        <strain evidence="2">Ve08.2h10</strain>
    </source>
</reference>
<proteinExistence type="predicted"/>
<evidence type="ECO:0000313" key="2">
    <source>
        <dbReference type="Proteomes" id="UP000054538"/>
    </source>
</evidence>
<keyword evidence="2" id="KW-1185">Reference proteome</keyword>
<accession>A0A0D0C0D1</accession>
<dbReference type="STRING" id="930991.A0A0D0C0D1"/>
<dbReference type="InParanoid" id="A0A0D0C0D1"/>
<reference evidence="1 2" key="1">
    <citation type="submission" date="2014-04" db="EMBL/GenBank/DDBJ databases">
        <authorList>
            <consortium name="DOE Joint Genome Institute"/>
            <person name="Kuo A."/>
            <person name="Kohler A."/>
            <person name="Jargeat P."/>
            <person name="Nagy L.G."/>
            <person name="Floudas D."/>
            <person name="Copeland A."/>
            <person name="Barry K.W."/>
            <person name="Cichocki N."/>
            <person name="Veneault-Fourrey C."/>
            <person name="LaButti K."/>
            <person name="Lindquist E.A."/>
            <person name="Lipzen A."/>
            <person name="Lundell T."/>
            <person name="Morin E."/>
            <person name="Murat C."/>
            <person name="Sun H."/>
            <person name="Tunlid A."/>
            <person name="Henrissat B."/>
            <person name="Grigoriev I.V."/>
            <person name="Hibbett D.S."/>
            <person name="Martin F."/>
            <person name="Nordberg H.P."/>
            <person name="Cantor M.N."/>
            <person name="Hua S.X."/>
        </authorList>
    </citation>
    <scope>NUCLEOTIDE SEQUENCE [LARGE SCALE GENOMIC DNA]</scope>
    <source>
        <strain evidence="1 2">Ve08.2h10</strain>
    </source>
</reference>